<keyword evidence="3" id="KW-0227">DNA damage</keyword>
<evidence type="ECO:0000256" key="8">
    <source>
        <dbReference type="RuleBase" id="RU364100"/>
    </source>
</evidence>
<keyword evidence="5" id="KW-0190">Covalent protein-DNA linkage</keyword>
<sequence length="208" mass="24631">MCYYTQQMSTIDQVKKRFHIEIDNEETFLQTDFINGFAYPNLPVILDIRPDLVTTNYTWGFLPSWAKDKDFRKNTLNARIETIDEKASFKDSTEKRCLIIATAYYEWRWHDEKGKSKQKYQINSQDEEIFTFAGLYNTWTEPSTGQQFNTYTMLTTEANEVMQYVHNYKKRMPILLNKNDEASWLDHSVAVSEFAYPYEAKIIALESN</sequence>
<protein>
    <recommendedName>
        <fullName evidence="8">Abasic site processing protein</fullName>
        <ecNumber evidence="8">3.4.-.-</ecNumber>
    </recommendedName>
</protein>
<keyword evidence="10" id="KW-1185">Reference proteome</keyword>
<evidence type="ECO:0000256" key="6">
    <source>
        <dbReference type="ARBA" id="ARBA00023125"/>
    </source>
</evidence>
<evidence type="ECO:0000256" key="5">
    <source>
        <dbReference type="ARBA" id="ARBA00023124"/>
    </source>
</evidence>
<dbReference type="EC" id="3.4.-.-" evidence="8"/>
<evidence type="ECO:0000313" key="10">
    <source>
        <dbReference type="Proteomes" id="UP000319267"/>
    </source>
</evidence>
<keyword evidence="2 8" id="KW-0645">Protease</keyword>
<dbReference type="PANTHER" id="PTHR13604:SF0">
    <property type="entry name" value="ABASIC SITE PROCESSING PROTEIN HMCES"/>
    <property type="match status" value="1"/>
</dbReference>
<dbReference type="Proteomes" id="UP000319267">
    <property type="component" value="Unassembled WGS sequence"/>
</dbReference>
<evidence type="ECO:0000256" key="4">
    <source>
        <dbReference type="ARBA" id="ARBA00022801"/>
    </source>
</evidence>
<dbReference type="Pfam" id="PF02586">
    <property type="entry name" value="SRAP"/>
    <property type="match status" value="1"/>
</dbReference>
<dbReference type="InterPro" id="IPR036590">
    <property type="entry name" value="SRAP-like"/>
</dbReference>
<evidence type="ECO:0000313" key="9">
    <source>
        <dbReference type="EMBL" id="SMO41693.1"/>
    </source>
</evidence>
<accession>A0A521B3N8</accession>
<dbReference type="GO" id="GO:0106300">
    <property type="term" value="P:protein-DNA covalent cross-linking repair"/>
    <property type="evidence" value="ECO:0007669"/>
    <property type="project" value="InterPro"/>
</dbReference>
<dbReference type="InterPro" id="IPR003738">
    <property type="entry name" value="SRAP"/>
</dbReference>
<proteinExistence type="inferred from homology"/>
<organism evidence="9 10">
    <name type="scientific">Flavobacterium nitrogenifigens</name>
    <dbReference type="NCBI Taxonomy" id="1617283"/>
    <lineage>
        <taxon>Bacteria</taxon>
        <taxon>Pseudomonadati</taxon>
        <taxon>Bacteroidota</taxon>
        <taxon>Flavobacteriia</taxon>
        <taxon>Flavobacteriales</taxon>
        <taxon>Flavobacteriaceae</taxon>
        <taxon>Flavobacterium</taxon>
    </lineage>
</organism>
<dbReference type="OrthoDB" id="9782620at2"/>
<gene>
    <name evidence="9" type="ORF">SAMN06265220_101650</name>
</gene>
<dbReference type="GO" id="GO:0006508">
    <property type="term" value="P:proteolysis"/>
    <property type="evidence" value="ECO:0007669"/>
    <property type="project" value="UniProtKB-KW"/>
</dbReference>
<dbReference type="PANTHER" id="PTHR13604">
    <property type="entry name" value="DC12-RELATED"/>
    <property type="match status" value="1"/>
</dbReference>
<dbReference type="SUPFAM" id="SSF143081">
    <property type="entry name" value="BB1717-like"/>
    <property type="match status" value="1"/>
</dbReference>
<name>A0A521B3N8_9FLAO</name>
<keyword evidence="4 8" id="KW-0378">Hydrolase</keyword>
<comment type="similarity">
    <text evidence="1 8">Belongs to the SOS response-associated peptidase family.</text>
</comment>
<evidence type="ECO:0000256" key="1">
    <source>
        <dbReference type="ARBA" id="ARBA00008136"/>
    </source>
</evidence>
<dbReference type="GO" id="GO:0016829">
    <property type="term" value="F:lyase activity"/>
    <property type="evidence" value="ECO:0007669"/>
    <property type="project" value="UniProtKB-KW"/>
</dbReference>
<reference evidence="9 10" key="1">
    <citation type="submission" date="2017-05" db="EMBL/GenBank/DDBJ databases">
        <authorList>
            <person name="Varghese N."/>
            <person name="Submissions S."/>
        </authorList>
    </citation>
    <scope>NUCLEOTIDE SEQUENCE [LARGE SCALE GENOMIC DNA]</scope>
    <source>
        <strain evidence="9 10">DSM 29982</strain>
    </source>
</reference>
<dbReference type="RefSeq" id="WP_111377040.1">
    <property type="nucleotide sequence ID" value="NZ_FXTQ01000001.1"/>
</dbReference>
<keyword evidence="6" id="KW-0238">DNA-binding</keyword>
<dbReference type="EMBL" id="FXTQ01000001">
    <property type="protein sequence ID" value="SMO41693.1"/>
    <property type="molecule type" value="Genomic_DNA"/>
</dbReference>
<dbReference type="AlphaFoldDB" id="A0A521B3N8"/>
<evidence type="ECO:0000256" key="7">
    <source>
        <dbReference type="ARBA" id="ARBA00023239"/>
    </source>
</evidence>
<dbReference type="Gene3D" id="3.90.1680.10">
    <property type="entry name" value="SOS response associated peptidase-like"/>
    <property type="match status" value="1"/>
</dbReference>
<evidence type="ECO:0000256" key="2">
    <source>
        <dbReference type="ARBA" id="ARBA00022670"/>
    </source>
</evidence>
<dbReference type="GO" id="GO:0003697">
    <property type="term" value="F:single-stranded DNA binding"/>
    <property type="evidence" value="ECO:0007669"/>
    <property type="project" value="InterPro"/>
</dbReference>
<dbReference type="GO" id="GO:0008233">
    <property type="term" value="F:peptidase activity"/>
    <property type="evidence" value="ECO:0007669"/>
    <property type="project" value="UniProtKB-KW"/>
</dbReference>
<keyword evidence="7" id="KW-0456">Lyase</keyword>
<evidence type="ECO:0000256" key="3">
    <source>
        <dbReference type="ARBA" id="ARBA00022763"/>
    </source>
</evidence>